<evidence type="ECO:0000256" key="5">
    <source>
        <dbReference type="ARBA" id="ARBA00022801"/>
    </source>
</evidence>
<comment type="function">
    <text evidence="12">Specific in hydrolyzing the terminal glycosidic bond of polygalacturonic acid and oligogalacturonates.</text>
</comment>
<comment type="caution">
    <text evidence="17">The sequence shown here is derived from an EMBL/GenBank/DDBJ whole genome shotgun (WGS) entry which is preliminary data.</text>
</comment>
<name>A0A8H4UVS5_9HYPO</name>
<gene>
    <name evidence="17" type="ORF">FZEAL_272</name>
</gene>
<dbReference type="GO" id="GO:0047911">
    <property type="term" value="F:galacturan 1,4-alpha-galacturonidase activity"/>
    <property type="evidence" value="ECO:0007669"/>
    <property type="project" value="UniProtKB-EC"/>
</dbReference>
<dbReference type="OrthoDB" id="187139at2759"/>
<accession>A0A8H4UVS5</accession>
<keyword evidence="7" id="KW-0325">Glycoprotein</keyword>
<evidence type="ECO:0000256" key="2">
    <source>
        <dbReference type="ARBA" id="ARBA00008834"/>
    </source>
</evidence>
<keyword evidence="9 15" id="KW-0326">Glycosidase</keyword>
<protein>
    <recommendedName>
        <fullName evidence="13">galacturonan 1,4-alpha-galacturonidase</fullName>
        <ecNumber evidence="13">3.2.1.67</ecNumber>
    </recommendedName>
</protein>
<reference evidence="17" key="2">
    <citation type="submission" date="2020-05" db="EMBL/GenBank/DDBJ databases">
        <authorList>
            <person name="Kim H.-S."/>
            <person name="Proctor R.H."/>
            <person name="Brown D.W."/>
        </authorList>
    </citation>
    <scope>NUCLEOTIDE SEQUENCE</scope>
    <source>
        <strain evidence="17">NRRL 22465</strain>
    </source>
</reference>
<evidence type="ECO:0000256" key="4">
    <source>
        <dbReference type="ARBA" id="ARBA00022729"/>
    </source>
</evidence>
<dbReference type="EC" id="3.2.1.67" evidence="13"/>
<evidence type="ECO:0000256" key="15">
    <source>
        <dbReference type="RuleBase" id="RU361169"/>
    </source>
</evidence>
<dbReference type="InterPro" id="IPR012334">
    <property type="entry name" value="Pectin_lyas_fold"/>
</dbReference>
<evidence type="ECO:0000313" key="17">
    <source>
        <dbReference type="EMBL" id="KAF4984595.1"/>
    </source>
</evidence>
<evidence type="ECO:0000256" key="6">
    <source>
        <dbReference type="ARBA" id="ARBA00023157"/>
    </source>
</evidence>
<dbReference type="Proteomes" id="UP000635477">
    <property type="component" value="Unassembled WGS sequence"/>
</dbReference>
<comment type="catalytic activity">
    <reaction evidence="14">
        <text>[(1-&gt;4)-alpha-D-galacturonosyl](n) + H2O = alpha-D-galacturonate + [(1-&gt;4)-alpha-D-galacturonosyl](n-1)</text>
        <dbReference type="Rhea" id="RHEA:14117"/>
        <dbReference type="Rhea" id="RHEA-COMP:14570"/>
        <dbReference type="Rhea" id="RHEA-COMP:14572"/>
        <dbReference type="ChEBI" id="CHEBI:15377"/>
        <dbReference type="ChEBI" id="CHEBI:58658"/>
        <dbReference type="ChEBI" id="CHEBI:140523"/>
        <dbReference type="EC" id="3.2.1.67"/>
    </reaction>
</comment>
<keyword evidence="11" id="KW-0624">Polysaccharide degradation</keyword>
<dbReference type="GO" id="GO:0004650">
    <property type="term" value="F:polygalacturonase activity"/>
    <property type="evidence" value="ECO:0007669"/>
    <property type="project" value="InterPro"/>
</dbReference>
<comment type="subcellular location">
    <subcellularLocation>
        <location evidence="1">Secreted</location>
    </subcellularLocation>
</comment>
<comment type="similarity">
    <text evidence="2 15">Belongs to the glycosyl hydrolase 28 family.</text>
</comment>
<evidence type="ECO:0000256" key="1">
    <source>
        <dbReference type="ARBA" id="ARBA00004613"/>
    </source>
</evidence>
<dbReference type="Gene3D" id="2.160.20.10">
    <property type="entry name" value="Single-stranded right-handed beta-helix, Pectin lyase-like"/>
    <property type="match status" value="1"/>
</dbReference>
<feature type="signal peptide" evidence="16">
    <location>
        <begin position="1"/>
        <end position="18"/>
    </location>
</feature>
<organism evidence="17 18">
    <name type="scientific">Fusarium zealandicum</name>
    <dbReference type="NCBI Taxonomy" id="1053134"/>
    <lineage>
        <taxon>Eukaryota</taxon>
        <taxon>Fungi</taxon>
        <taxon>Dikarya</taxon>
        <taxon>Ascomycota</taxon>
        <taxon>Pezizomycotina</taxon>
        <taxon>Sordariomycetes</taxon>
        <taxon>Hypocreomycetidae</taxon>
        <taxon>Hypocreales</taxon>
        <taxon>Nectriaceae</taxon>
        <taxon>Fusarium</taxon>
        <taxon>Fusarium staphyleae species complex</taxon>
    </lineage>
</organism>
<evidence type="ECO:0000313" key="18">
    <source>
        <dbReference type="Proteomes" id="UP000635477"/>
    </source>
</evidence>
<dbReference type="PANTHER" id="PTHR31736">
    <property type="match status" value="1"/>
</dbReference>
<dbReference type="AlphaFoldDB" id="A0A8H4UVS5"/>
<evidence type="ECO:0000256" key="3">
    <source>
        <dbReference type="ARBA" id="ARBA00022525"/>
    </source>
</evidence>
<dbReference type="SUPFAM" id="SSF51126">
    <property type="entry name" value="Pectin lyase-like"/>
    <property type="match status" value="1"/>
</dbReference>
<dbReference type="InterPro" id="IPR011050">
    <property type="entry name" value="Pectin_lyase_fold/virulence"/>
</dbReference>
<dbReference type="GO" id="GO:0071555">
    <property type="term" value="P:cell wall organization"/>
    <property type="evidence" value="ECO:0007669"/>
    <property type="project" value="UniProtKB-KW"/>
</dbReference>
<evidence type="ECO:0000256" key="12">
    <source>
        <dbReference type="ARBA" id="ARBA00037312"/>
    </source>
</evidence>
<proteinExistence type="inferred from homology"/>
<evidence type="ECO:0000256" key="10">
    <source>
        <dbReference type="ARBA" id="ARBA00023316"/>
    </source>
</evidence>
<dbReference type="EMBL" id="JABEYC010000013">
    <property type="protein sequence ID" value="KAF4984595.1"/>
    <property type="molecule type" value="Genomic_DNA"/>
</dbReference>
<keyword evidence="10" id="KW-0961">Cell wall biogenesis/degradation</keyword>
<dbReference type="GO" id="GO:0005576">
    <property type="term" value="C:extracellular region"/>
    <property type="evidence" value="ECO:0007669"/>
    <property type="project" value="UniProtKB-SubCell"/>
</dbReference>
<reference evidence="17" key="1">
    <citation type="journal article" date="2020" name="BMC Genomics">
        <title>Correction to: Identification and distribution of gene clusters required for synthesis of sphingolipid metabolism inhibitors in diverse species of the filamentous fungus Fusarium.</title>
        <authorList>
            <person name="Kim H.S."/>
            <person name="Lohmar J.M."/>
            <person name="Busman M."/>
            <person name="Brown D.W."/>
            <person name="Naumann T.A."/>
            <person name="Divon H.H."/>
            <person name="Lysoe E."/>
            <person name="Uhlig S."/>
            <person name="Proctor R.H."/>
        </authorList>
    </citation>
    <scope>NUCLEOTIDE SEQUENCE</scope>
    <source>
        <strain evidence="17">NRRL 22465</strain>
    </source>
</reference>
<keyword evidence="6" id="KW-1015">Disulfide bond</keyword>
<feature type="chain" id="PRO_5034808733" description="galacturonan 1,4-alpha-galacturonidase" evidence="16">
    <location>
        <begin position="19"/>
        <end position="403"/>
    </location>
</feature>
<keyword evidence="5 15" id="KW-0378">Hydrolase</keyword>
<evidence type="ECO:0000256" key="9">
    <source>
        <dbReference type="ARBA" id="ARBA00023295"/>
    </source>
</evidence>
<evidence type="ECO:0000256" key="14">
    <source>
        <dbReference type="ARBA" id="ARBA00048766"/>
    </source>
</evidence>
<keyword evidence="3" id="KW-0964">Secreted</keyword>
<dbReference type="GO" id="GO:0000272">
    <property type="term" value="P:polysaccharide catabolic process"/>
    <property type="evidence" value="ECO:0007669"/>
    <property type="project" value="UniProtKB-KW"/>
</dbReference>
<evidence type="ECO:0000256" key="13">
    <source>
        <dbReference type="ARBA" id="ARBA00038933"/>
    </source>
</evidence>
<sequence>MRLSLLALALATFSTSQSSPTSDDVHITKRAGRRTCTVYARGKERSDVDRIVYAFDKCRKNADIIFPQGQTYWIDKKIHANLRDVTIDWRGEWLFSKNTTYWRQNSYYIAFQNHRAGFMISGNDIHIDGHMSGGINGNGDVWYDQDKGKSTEGRPMFWSLNIMNGTNLAFENITCSAFSNNAPSGRNWVQNADGFNTMDARNVTLKNFTYRGGDDCIAIKPRSYGIKIDNIICEGGNGVAIGSLGQYLEDNTVEDVVISNAKMIRYGWDMSWSVYIKTWMGHLVSQGDSYESAGQPRGGGWGKVRNLRFSNFELENVSRGPYITQNNGNNGSFSGTSKMEISNIVFENFTGNLLSPTRSLGEISCSIDNPCFDITFKDMDKLESGPGKCKWYKKGSILGLPGC</sequence>
<keyword evidence="4 16" id="KW-0732">Signal</keyword>
<keyword evidence="8" id="KW-0119">Carbohydrate metabolism</keyword>
<dbReference type="Pfam" id="PF00295">
    <property type="entry name" value="Glyco_hydro_28"/>
    <property type="match status" value="1"/>
</dbReference>
<dbReference type="PANTHER" id="PTHR31736:SF12">
    <property type="entry name" value="EXO-POLYGALACTURONASE, PUTATIVE-RELATED"/>
    <property type="match status" value="1"/>
</dbReference>
<evidence type="ECO:0000256" key="7">
    <source>
        <dbReference type="ARBA" id="ARBA00023180"/>
    </source>
</evidence>
<evidence type="ECO:0000256" key="8">
    <source>
        <dbReference type="ARBA" id="ARBA00023277"/>
    </source>
</evidence>
<evidence type="ECO:0000256" key="11">
    <source>
        <dbReference type="ARBA" id="ARBA00023326"/>
    </source>
</evidence>
<evidence type="ECO:0000256" key="16">
    <source>
        <dbReference type="SAM" id="SignalP"/>
    </source>
</evidence>
<keyword evidence="18" id="KW-1185">Reference proteome</keyword>
<dbReference type="InterPro" id="IPR000743">
    <property type="entry name" value="Glyco_hydro_28"/>
</dbReference>